<sequence>MLRAALVIARRDFTATVMSRAFLLFLIGPLFPVLVGAIFGSIGSGDTKPERLIVAVVAPPAEFAAMEQARSEAASAFAGARLIELRRFDPDGDSAGLRQRLLGQHQPPIVAVLEGGVSAPRLTGAVAPDGIVASQLRLIVANARKPAPPKVAVQVTSTGTSQASVTAARAVTARVGQGLLFVLTILLAGMTLSQLIEEKSNKVIEVLAAAIPVDAIFLGKLLAMLATSFVGIAVWGSAGALAIAIFSAKGFAAIPAPAVGWSVFAVLALTYFAMSYLLLGSVFLGIGAQANSVREVQTLSMPVTMAQVLIFALASATVGQPDSTLALAATLFPLSSPYVMLGRAAELPGLLPHVAALAWQLLCVAAILMFAARLFRRNVLKSGAVRRKWWRRARV</sequence>
<comment type="subcellular location">
    <subcellularLocation>
        <location evidence="1">Membrane</location>
        <topology evidence="1">Multi-pass membrane protein</topology>
    </subcellularLocation>
</comment>
<feature type="transmembrane region" description="Helical" evidence="5">
    <location>
        <begin position="350"/>
        <end position="372"/>
    </location>
</feature>
<proteinExistence type="predicted"/>
<keyword evidence="4 5" id="KW-0472">Membrane</keyword>
<feature type="transmembrane region" description="Helical" evidence="5">
    <location>
        <begin position="325"/>
        <end position="344"/>
    </location>
</feature>
<dbReference type="KEGG" id="ssin:G7078_03050"/>
<name>A0A6G7ZLK8_9SPHN</name>
<evidence type="ECO:0000256" key="2">
    <source>
        <dbReference type="ARBA" id="ARBA00022692"/>
    </source>
</evidence>
<feature type="transmembrane region" description="Helical" evidence="5">
    <location>
        <begin position="299"/>
        <end position="318"/>
    </location>
</feature>
<reference evidence="7 8" key="1">
    <citation type="submission" date="2020-03" db="EMBL/GenBank/DDBJ databases">
        <title>Sphingomonas sp. nov., isolated from fish.</title>
        <authorList>
            <person name="Hyun D.-W."/>
            <person name="Bae J.-W."/>
        </authorList>
    </citation>
    <scope>NUCLEOTIDE SEQUENCE [LARGE SCALE GENOMIC DNA]</scope>
    <source>
        <strain evidence="7 8">HDW15C</strain>
    </source>
</reference>
<evidence type="ECO:0000256" key="4">
    <source>
        <dbReference type="ARBA" id="ARBA00023136"/>
    </source>
</evidence>
<feature type="transmembrane region" description="Helical" evidence="5">
    <location>
        <begin position="178"/>
        <end position="196"/>
    </location>
</feature>
<accession>A0A6G7ZLK8</accession>
<evidence type="ECO:0000256" key="3">
    <source>
        <dbReference type="ARBA" id="ARBA00022989"/>
    </source>
</evidence>
<evidence type="ECO:0000256" key="1">
    <source>
        <dbReference type="ARBA" id="ARBA00004141"/>
    </source>
</evidence>
<keyword evidence="2 5" id="KW-0812">Transmembrane</keyword>
<evidence type="ECO:0000313" key="7">
    <source>
        <dbReference type="EMBL" id="QIL01864.1"/>
    </source>
</evidence>
<feature type="transmembrane region" description="Helical" evidence="5">
    <location>
        <begin position="21"/>
        <end position="42"/>
    </location>
</feature>
<dbReference type="GO" id="GO:0140359">
    <property type="term" value="F:ABC-type transporter activity"/>
    <property type="evidence" value="ECO:0007669"/>
    <property type="project" value="InterPro"/>
</dbReference>
<gene>
    <name evidence="7" type="ORF">G7078_03050</name>
</gene>
<dbReference type="RefSeq" id="WP_166092871.1">
    <property type="nucleotide sequence ID" value="NZ_CP049871.1"/>
</dbReference>
<feature type="transmembrane region" description="Helical" evidence="5">
    <location>
        <begin position="203"/>
        <end position="223"/>
    </location>
</feature>
<feature type="transmembrane region" description="Helical" evidence="5">
    <location>
        <begin position="258"/>
        <end position="279"/>
    </location>
</feature>
<protein>
    <submittedName>
        <fullName evidence="7">ABC transporter permease</fullName>
    </submittedName>
</protein>
<feature type="transmembrane region" description="Helical" evidence="5">
    <location>
        <begin position="229"/>
        <end position="246"/>
    </location>
</feature>
<dbReference type="EMBL" id="CP049871">
    <property type="protein sequence ID" value="QIL01864.1"/>
    <property type="molecule type" value="Genomic_DNA"/>
</dbReference>
<dbReference type="GO" id="GO:0016020">
    <property type="term" value="C:membrane"/>
    <property type="evidence" value="ECO:0007669"/>
    <property type="project" value="UniProtKB-SubCell"/>
</dbReference>
<keyword evidence="3 5" id="KW-1133">Transmembrane helix</keyword>
<feature type="domain" description="ABC-2 type transporter transmembrane" evidence="6">
    <location>
        <begin position="153"/>
        <end position="370"/>
    </location>
</feature>
<keyword evidence="8" id="KW-1185">Reference proteome</keyword>
<evidence type="ECO:0000256" key="5">
    <source>
        <dbReference type="SAM" id="Phobius"/>
    </source>
</evidence>
<dbReference type="AlphaFoldDB" id="A0A6G7ZLK8"/>
<dbReference type="InterPro" id="IPR013525">
    <property type="entry name" value="ABC2_TM"/>
</dbReference>
<dbReference type="Proteomes" id="UP000502502">
    <property type="component" value="Chromosome"/>
</dbReference>
<evidence type="ECO:0000313" key="8">
    <source>
        <dbReference type="Proteomes" id="UP000502502"/>
    </source>
</evidence>
<dbReference type="Pfam" id="PF12698">
    <property type="entry name" value="ABC2_membrane_3"/>
    <property type="match status" value="1"/>
</dbReference>
<organism evidence="7 8">
    <name type="scientific">Sphingomonas sinipercae</name>
    <dbReference type="NCBI Taxonomy" id="2714944"/>
    <lineage>
        <taxon>Bacteria</taxon>
        <taxon>Pseudomonadati</taxon>
        <taxon>Pseudomonadota</taxon>
        <taxon>Alphaproteobacteria</taxon>
        <taxon>Sphingomonadales</taxon>
        <taxon>Sphingomonadaceae</taxon>
        <taxon>Sphingomonas</taxon>
    </lineage>
</organism>
<evidence type="ECO:0000259" key="6">
    <source>
        <dbReference type="Pfam" id="PF12698"/>
    </source>
</evidence>